<dbReference type="Proteomes" id="UP000243052">
    <property type="component" value="Chromosome ii"/>
</dbReference>
<reference evidence="1 2" key="1">
    <citation type="submission" date="2016-01" db="EMBL/GenBank/DDBJ databases">
        <title>Genome sequence of the yeast Holleya sinecauda.</title>
        <authorList>
            <person name="Dietrich F.S."/>
        </authorList>
    </citation>
    <scope>NUCLEOTIDE SEQUENCE [LARGE SCALE GENOMIC DNA]</scope>
    <source>
        <strain evidence="1 2">ATCC 58844</strain>
    </source>
</reference>
<dbReference type="AlphaFoldDB" id="A0A109UWE1"/>
<evidence type="ECO:0000313" key="2">
    <source>
        <dbReference type="Proteomes" id="UP000243052"/>
    </source>
</evidence>
<name>A0A109UWE1_9SACH</name>
<dbReference type="EMBL" id="CP014242">
    <property type="protein sequence ID" value="AMD18806.1"/>
    <property type="molecule type" value="Genomic_DNA"/>
</dbReference>
<dbReference type="RefSeq" id="XP_017985802.1">
    <property type="nucleotide sequence ID" value="XM_018130102.1"/>
</dbReference>
<evidence type="ECO:0000313" key="1">
    <source>
        <dbReference type="EMBL" id="AMD18806.1"/>
    </source>
</evidence>
<organism evidence="1 2">
    <name type="scientific">Eremothecium sinecaudum</name>
    <dbReference type="NCBI Taxonomy" id="45286"/>
    <lineage>
        <taxon>Eukaryota</taxon>
        <taxon>Fungi</taxon>
        <taxon>Dikarya</taxon>
        <taxon>Ascomycota</taxon>
        <taxon>Saccharomycotina</taxon>
        <taxon>Saccharomycetes</taxon>
        <taxon>Saccharomycetales</taxon>
        <taxon>Saccharomycetaceae</taxon>
        <taxon>Eremothecium</taxon>
    </lineage>
</organism>
<sequence length="326" mass="36428">MFNYHKTNMEGQIILTNMRLLEINSMASRGNSPVGGKRRGRHFQVANHTIATDDIMPILSQGEEHISSHEILDVSSGNEEAMALANPPAVKTGFESTRRSTISSGLAESDLDELFSPLHEQFSSSFSDGEDGNEDDLEFPTTSLPKRFVRQSWKNESATSELGAGIGARQDAPYPVSEQEWEPIFNNDDVVVSDNKDFWKDIESSDATDEPPCVSDAWVWNEHNMNSMPPTAEEGVDCCKVDSLEDFIDSNIVSDSNQLPATDSFQYKIKWLSFRDAEGKLSLTQGDCNNQQRVYKRRTKKRVIRRKSAVGEMFCPGVGVGEFMIL</sequence>
<accession>A0A109UWE1</accession>
<gene>
    <name evidence="1" type="ORF">AW171_hschr2326</name>
</gene>
<dbReference type="GeneID" id="28721978"/>
<dbReference type="OrthoDB" id="4067976at2759"/>
<keyword evidence="2" id="KW-1185">Reference proteome</keyword>
<proteinExistence type="predicted"/>
<protein>
    <submittedName>
        <fullName evidence="1">HBL096Wp</fullName>
    </submittedName>
</protein>